<protein>
    <submittedName>
        <fullName evidence="3">FHA domain-containing protein</fullName>
    </submittedName>
</protein>
<sequence length="310" mass="31569">MAVILALCNRHGQPAQPAPLRIERGEVVIGRGAGAHLLIAEPTVSRRHCTVSGDGLDWRIVDASSGGTFVNGQRIAGAQALRHGDVIRVGESEVAVALEQAQGLSGPAPGASPRDGWGRLKPASTQIPGDWTAPGTPPAPAAAPGDPDAAGALLRALGLSRGQVAAPDAQVAATAGAVLQAALAGLLRLAQDRRKARADLGTAAGPAAPALPGSAEELLLALLSAPPADATAQVSALCAELDAHQRAVLGAMQAGLHHALDQFSPASIKNKARGDAEAWKVYERAFEDRDGFVEIFAQALSTRYAEAVGT</sequence>
<organism evidence="3 4">
    <name type="scientific">Novosphingobium soli</name>
    <dbReference type="NCBI Taxonomy" id="574956"/>
    <lineage>
        <taxon>Bacteria</taxon>
        <taxon>Pseudomonadati</taxon>
        <taxon>Pseudomonadota</taxon>
        <taxon>Alphaproteobacteria</taxon>
        <taxon>Sphingomonadales</taxon>
        <taxon>Sphingomonadaceae</taxon>
        <taxon>Novosphingobium</taxon>
    </lineage>
</organism>
<dbReference type="SMART" id="SM00240">
    <property type="entry name" value="FHA"/>
    <property type="match status" value="1"/>
</dbReference>
<dbReference type="RefSeq" id="WP_379489196.1">
    <property type="nucleotide sequence ID" value="NZ_JBHLWK010000039.1"/>
</dbReference>
<dbReference type="InterPro" id="IPR008984">
    <property type="entry name" value="SMAD_FHA_dom_sf"/>
</dbReference>
<dbReference type="Proteomes" id="UP001589798">
    <property type="component" value="Unassembled WGS sequence"/>
</dbReference>
<keyword evidence="4" id="KW-1185">Reference proteome</keyword>
<dbReference type="InterPro" id="IPR050923">
    <property type="entry name" value="Cell_Proc_Reg/RNA_Proc"/>
</dbReference>
<dbReference type="PROSITE" id="PS50006">
    <property type="entry name" value="FHA_DOMAIN"/>
    <property type="match status" value="1"/>
</dbReference>
<dbReference type="PANTHER" id="PTHR23308">
    <property type="entry name" value="NUCLEAR INHIBITOR OF PROTEIN PHOSPHATASE-1"/>
    <property type="match status" value="1"/>
</dbReference>
<dbReference type="Gene3D" id="2.60.200.20">
    <property type="match status" value="1"/>
</dbReference>
<dbReference type="SUPFAM" id="SSF49879">
    <property type="entry name" value="SMAD/FHA domain"/>
    <property type="match status" value="1"/>
</dbReference>
<dbReference type="InterPro" id="IPR046883">
    <property type="entry name" value="T6SS_FHA_C"/>
</dbReference>
<proteinExistence type="predicted"/>
<evidence type="ECO:0000313" key="4">
    <source>
        <dbReference type="Proteomes" id="UP001589798"/>
    </source>
</evidence>
<evidence type="ECO:0000313" key="3">
    <source>
        <dbReference type="EMBL" id="MFC0206651.1"/>
    </source>
</evidence>
<feature type="region of interest" description="Disordered" evidence="1">
    <location>
        <begin position="102"/>
        <end position="147"/>
    </location>
</feature>
<dbReference type="InterPro" id="IPR000253">
    <property type="entry name" value="FHA_dom"/>
</dbReference>
<dbReference type="Pfam" id="PF00498">
    <property type="entry name" value="FHA"/>
    <property type="match status" value="1"/>
</dbReference>
<evidence type="ECO:0000259" key="2">
    <source>
        <dbReference type="PROSITE" id="PS50006"/>
    </source>
</evidence>
<name>A0ABV6D1Y7_9SPHN</name>
<comment type="caution">
    <text evidence="3">The sequence shown here is derived from an EMBL/GenBank/DDBJ whole genome shotgun (WGS) entry which is preliminary data.</text>
</comment>
<reference evidence="3 4" key="1">
    <citation type="submission" date="2024-09" db="EMBL/GenBank/DDBJ databases">
        <authorList>
            <person name="Sun Q."/>
            <person name="Mori K."/>
        </authorList>
    </citation>
    <scope>NUCLEOTIDE SEQUENCE [LARGE SCALE GENOMIC DNA]</scope>
    <source>
        <strain evidence="3 4">CCM 7706</strain>
    </source>
</reference>
<accession>A0ABV6D1Y7</accession>
<dbReference type="EMBL" id="JBHLWK010000039">
    <property type="protein sequence ID" value="MFC0206651.1"/>
    <property type="molecule type" value="Genomic_DNA"/>
</dbReference>
<dbReference type="Pfam" id="PF20232">
    <property type="entry name" value="T6SS_FHA_C"/>
    <property type="match status" value="1"/>
</dbReference>
<feature type="domain" description="FHA" evidence="2">
    <location>
        <begin position="27"/>
        <end position="75"/>
    </location>
</feature>
<dbReference type="CDD" id="cd00060">
    <property type="entry name" value="FHA"/>
    <property type="match status" value="1"/>
</dbReference>
<evidence type="ECO:0000256" key="1">
    <source>
        <dbReference type="SAM" id="MobiDB-lite"/>
    </source>
</evidence>
<gene>
    <name evidence="3" type="ORF">ACFFJC_20555</name>
</gene>